<organism evidence="6 7">
    <name type="scientific">Ricinus communis</name>
    <name type="common">Castor bean</name>
    <dbReference type="NCBI Taxonomy" id="3988"/>
    <lineage>
        <taxon>Eukaryota</taxon>
        <taxon>Viridiplantae</taxon>
        <taxon>Streptophyta</taxon>
        <taxon>Embryophyta</taxon>
        <taxon>Tracheophyta</taxon>
        <taxon>Spermatophyta</taxon>
        <taxon>Magnoliopsida</taxon>
        <taxon>eudicotyledons</taxon>
        <taxon>Gunneridae</taxon>
        <taxon>Pentapetalae</taxon>
        <taxon>rosids</taxon>
        <taxon>fabids</taxon>
        <taxon>Malpighiales</taxon>
        <taxon>Euphorbiaceae</taxon>
        <taxon>Acalyphoideae</taxon>
        <taxon>Acalypheae</taxon>
        <taxon>Ricinus</taxon>
    </lineage>
</organism>
<dbReference type="InterPro" id="IPR050884">
    <property type="entry name" value="CNP_phosphodiesterase-III"/>
</dbReference>
<evidence type="ECO:0000256" key="4">
    <source>
        <dbReference type="ARBA" id="ARBA00025742"/>
    </source>
</evidence>
<dbReference type="Pfam" id="PF00149">
    <property type="entry name" value="Metallophos"/>
    <property type="match status" value="1"/>
</dbReference>
<evidence type="ECO:0000313" key="7">
    <source>
        <dbReference type="Proteomes" id="UP000008311"/>
    </source>
</evidence>
<dbReference type="GO" id="GO:0016787">
    <property type="term" value="F:hydrolase activity"/>
    <property type="evidence" value="ECO:0007669"/>
    <property type="project" value="UniProtKB-KW"/>
</dbReference>
<dbReference type="InParanoid" id="B9TD40"/>
<proteinExistence type="inferred from homology"/>
<dbReference type="PANTHER" id="PTHR42988:SF2">
    <property type="entry name" value="CYCLIC NUCLEOTIDE PHOSPHODIESTERASE CBUA0032-RELATED"/>
    <property type="match status" value="1"/>
</dbReference>
<evidence type="ECO:0000313" key="6">
    <source>
        <dbReference type="EMBL" id="EEF26224.1"/>
    </source>
</evidence>
<sequence>MSTILHISDLHFGTERPPVVRALLQLARELKPDLLLITGDITQRARRAQFREAAAFVEALAAPAQVIVSGNHDVPLYNLFARALHPFRNYRRAFGANLEPDFASDDLLVLGVNSTRPQRHTRGSVSVEQIERVSARLRAAAPDQLRIVAMHHPVLAISDGDRHNLLHNRAAALRAWALAGADLIIGGHIHLPYVRPLPDLPRSLWTVQAGTATSWRVRGDAPNS</sequence>
<dbReference type="InterPro" id="IPR029052">
    <property type="entry name" value="Metallo-depent_PP-like"/>
</dbReference>
<gene>
    <name evidence="6" type="ORF">RCOM_0385890</name>
</gene>
<keyword evidence="7" id="KW-1185">Reference proteome</keyword>
<feature type="domain" description="Calcineurin-like phosphoesterase" evidence="5">
    <location>
        <begin position="3"/>
        <end position="191"/>
    </location>
</feature>
<comment type="similarity">
    <text evidence="4">Belongs to the cyclic nucleotide phosphodiesterase class-III family.</text>
</comment>
<evidence type="ECO:0000259" key="5">
    <source>
        <dbReference type="Pfam" id="PF00149"/>
    </source>
</evidence>
<evidence type="ECO:0000256" key="1">
    <source>
        <dbReference type="ARBA" id="ARBA00022723"/>
    </source>
</evidence>
<dbReference type="AlphaFoldDB" id="B9TD40"/>
<dbReference type="CDD" id="cd07400">
    <property type="entry name" value="MPP_1"/>
    <property type="match status" value="1"/>
</dbReference>
<keyword evidence="3" id="KW-0408">Iron</keyword>
<evidence type="ECO:0000256" key="2">
    <source>
        <dbReference type="ARBA" id="ARBA00022801"/>
    </source>
</evidence>
<reference evidence="7" key="1">
    <citation type="journal article" date="2010" name="Nat. Biotechnol.">
        <title>Draft genome sequence of the oilseed species Ricinus communis.</title>
        <authorList>
            <person name="Chan A.P."/>
            <person name="Crabtree J."/>
            <person name="Zhao Q."/>
            <person name="Lorenzi H."/>
            <person name="Orvis J."/>
            <person name="Puiu D."/>
            <person name="Melake-Berhan A."/>
            <person name="Jones K.M."/>
            <person name="Redman J."/>
            <person name="Chen G."/>
            <person name="Cahoon E.B."/>
            <person name="Gedil M."/>
            <person name="Stanke M."/>
            <person name="Haas B.J."/>
            <person name="Wortman J.R."/>
            <person name="Fraser-Liggett C.M."/>
            <person name="Ravel J."/>
            <person name="Rabinowicz P.D."/>
        </authorList>
    </citation>
    <scope>NUCLEOTIDE SEQUENCE [LARGE SCALE GENOMIC DNA]</scope>
    <source>
        <strain evidence="7">cv. Hale</strain>
    </source>
</reference>
<keyword evidence="2" id="KW-0378">Hydrolase</keyword>
<dbReference type="SUPFAM" id="SSF56300">
    <property type="entry name" value="Metallo-dependent phosphatases"/>
    <property type="match status" value="1"/>
</dbReference>
<dbReference type="EMBL" id="EQ977859">
    <property type="protein sequence ID" value="EEF26224.1"/>
    <property type="molecule type" value="Genomic_DNA"/>
</dbReference>
<dbReference type="Proteomes" id="UP000008311">
    <property type="component" value="Unassembled WGS sequence"/>
</dbReference>
<dbReference type="InterPro" id="IPR004843">
    <property type="entry name" value="Calcineurin-like_PHP"/>
</dbReference>
<evidence type="ECO:0000256" key="3">
    <source>
        <dbReference type="ARBA" id="ARBA00023004"/>
    </source>
</evidence>
<accession>B9TD40</accession>
<dbReference type="GO" id="GO:0046872">
    <property type="term" value="F:metal ion binding"/>
    <property type="evidence" value="ECO:0007669"/>
    <property type="project" value="UniProtKB-KW"/>
</dbReference>
<keyword evidence="1" id="KW-0479">Metal-binding</keyword>
<protein>
    <recommendedName>
        <fullName evidence="5">Calcineurin-like phosphoesterase domain-containing protein</fullName>
    </recommendedName>
</protein>
<feature type="non-terminal residue" evidence="6">
    <location>
        <position position="224"/>
    </location>
</feature>
<dbReference type="Gene3D" id="3.60.21.10">
    <property type="match status" value="1"/>
</dbReference>
<name>B9TD40_RICCO</name>
<dbReference type="PANTHER" id="PTHR42988">
    <property type="entry name" value="PHOSPHOHYDROLASE"/>
    <property type="match status" value="1"/>
</dbReference>